<keyword evidence="3" id="KW-1185">Reference proteome</keyword>
<dbReference type="EMBL" id="ACLR01000059">
    <property type="protein sequence ID" value="EEK17425.1"/>
    <property type="molecule type" value="Genomic_DNA"/>
</dbReference>
<dbReference type="OrthoDB" id="1013737at2"/>
<feature type="transmembrane region" description="Helical" evidence="1">
    <location>
        <begin position="42"/>
        <end position="59"/>
    </location>
</feature>
<keyword evidence="1" id="KW-0812">Transmembrane</keyword>
<protein>
    <submittedName>
        <fullName evidence="2">Uncharacterized protein</fullName>
    </submittedName>
</protein>
<dbReference type="AlphaFoldDB" id="C2M9X7"/>
<reference evidence="2 3" key="1">
    <citation type="submission" date="2009-04" db="EMBL/GenBank/DDBJ databases">
        <authorList>
            <person name="Sebastian Y."/>
            <person name="Madupu R."/>
            <person name="Durkin A.S."/>
            <person name="Torralba M."/>
            <person name="Methe B."/>
            <person name="Sutton G.G."/>
            <person name="Strausberg R.L."/>
            <person name="Nelson K.E."/>
        </authorList>
    </citation>
    <scope>NUCLEOTIDE SEQUENCE [LARGE SCALE GENOMIC DNA]</scope>
    <source>
        <strain evidence="2 3">60-3</strain>
    </source>
</reference>
<dbReference type="Proteomes" id="UP000003303">
    <property type="component" value="Unassembled WGS sequence"/>
</dbReference>
<accession>C2M9X7</accession>
<comment type="caution">
    <text evidence="2">The sequence shown here is derived from an EMBL/GenBank/DDBJ whole genome shotgun (WGS) entry which is preliminary data.</text>
</comment>
<keyword evidence="1" id="KW-1133">Transmembrane helix</keyword>
<feature type="transmembrane region" description="Helical" evidence="1">
    <location>
        <begin position="65"/>
        <end position="84"/>
    </location>
</feature>
<keyword evidence="1" id="KW-0472">Membrane</keyword>
<dbReference type="STRING" id="596327.PORUE0001_1607"/>
<sequence length="328" mass="37988">MQRATKDMERINGLIARKGIRPMTDRIAREVLVRTDFAEAHYMSMLAMLMGVVAAFTLLDPISLWSSIVGTVVILLALILNETAYSVERQRVTRQTVPALSKQVVVWFTATPIVIQLALLVSLPIRISTYPPEEAGATGISDWWYVAPALIVILLYLYQLLIEYFVRYSQRSMSAQLEAHHYAPLFAYRYQRGYQATSPKEPEGKWSRRALYRLLTLWEVLLPWHYRLQSLLYRHAHQEGVPAQFVQQMPQYKRGVDVTLGLLSNYNRWVLLVLTLAFRWELWYLVVTGVVLSLITLGVHLYLESEYRKLYQGLSDNIQRKEQPESPQ</sequence>
<feature type="transmembrane region" description="Helical" evidence="1">
    <location>
        <begin position="143"/>
        <end position="166"/>
    </location>
</feature>
<gene>
    <name evidence="2" type="ORF">PORUE0001_1607</name>
</gene>
<organism evidence="2 3">
    <name type="scientific">Porphyromonas uenonis 60-3</name>
    <dbReference type="NCBI Taxonomy" id="596327"/>
    <lineage>
        <taxon>Bacteria</taxon>
        <taxon>Pseudomonadati</taxon>
        <taxon>Bacteroidota</taxon>
        <taxon>Bacteroidia</taxon>
        <taxon>Bacteroidales</taxon>
        <taxon>Porphyromonadaceae</taxon>
        <taxon>Porphyromonas</taxon>
    </lineage>
</organism>
<proteinExistence type="predicted"/>
<evidence type="ECO:0000256" key="1">
    <source>
        <dbReference type="SAM" id="Phobius"/>
    </source>
</evidence>
<evidence type="ECO:0000313" key="2">
    <source>
        <dbReference type="EMBL" id="EEK17425.1"/>
    </source>
</evidence>
<feature type="transmembrane region" description="Helical" evidence="1">
    <location>
        <begin position="104"/>
        <end position="123"/>
    </location>
</feature>
<name>C2M9X7_9PORP</name>
<evidence type="ECO:0000313" key="3">
    <source>
        <dbReference type="Proteomes" id="UP000003303"/>
    </source>
</evidence>
<feature type="transmembrane region" description="Helical" evidence="1">
    <location>
        <begin position="282"/>
        <end position="303"/>
    </location>
</feature>